<dbReference type="InterPro" id="IPR007730">
    <property type="entry name" value="SPOR-like_dom"/>
</dbReference>
<dbReference type="Pfam" id="PF05036">
    <property type="entry name" value="SPOR"/>
    <property type="match status" value="1"/>
</dbReference>
<feature type="domain" description="SPOR" evidence="2">
    <location>
        <begin position="44"/>
        <end position="122"/>
    </location>
</feature>
<feature type="chain" id="PRO_5046594117" evidence="1">
    <location>
        <begin position="22"/>
        <end position="138"/>
    </location>
</feature>
<feature type="signal peptide" evidence="1">
    <location>
        <begin position="1"/>
        <end position="21"/>
    </location>
</feature>
<dbReference type="PROSITE" id="PS51257">
    <property type="entry name" value="PROKAR_LIPOPROTEIN"/>
    <property type="match status" value="1"/>
</dbReference>
<evidence type="ECO:0000313" key="4">
    <source>
        <dbReference type="Proteomes" id="UP001589645"/>
    </source>
</evidence>
<evidence type="ECO:0000313" key="3">
    <source>
        <dbReference type="EMBL" id="MFB9133704.1"/>
    </source>
</evidence>
<organism evidence="3 4">
    <name type="scientific">Vibrio olivae</name>
    <dbReference type="NCBI Taxonomy" id="1243002"/>
    <lineage>
        <taxon>Bacteria</taxon>
        <taxon>Pseudomonadati</taxon>
        <taxon>Pseudomonadota</taxon>
        <taxon>Gammaproteobacteria</taxon>
        <taxon>Vibrionales</taxon>
        <taxon>Vibrionaceae</taxon>
        <taxon>Vibrio</taxon>
    </lineage>
</organism>
<dbReference type="EMBL" id="JBHMEP010000001">
    <property type="protein sequence ID" value="MFB9133704.1"/>
    <property type="molecule type" value="Genomic_DNA"/>
</dbReference>
<dbReference type="Proteomes" id="UP001589645">
    <property type="component" value="Unassembled WGS sequence"/>
</dbReference>
<dbReference type="Gene3D" id="3.30.70.1070">
    <property type="entry name" value="Sporulation related repeat"/>
    <property type="match status" value="1"/>
</dbReference>
<name>A0ABV5HHK8_9VIBR</name>
<keyword evidence="1" id="KW-0732">Signal</keyword>
<reference evidence="3 4" key="1">
    <citation type="submission" date="2024-09" db="EMBL/GenBank/DDBJ databases">
        <authorList>
            <person name="Sun Q."/>
            <person name="Mori K."/>
        </authorList>
    </citation>
    <scope>NUCLEOTIDE SEQUENCE [LARGE SCALE GENOMIC DNA]</scope>
    <source>
        <strain evidence="3 4">CECT 8064</strain>
    </source>
</reference>
<dbReference type="SUPFAM" id="SSF110997">
    <property type="entry name" value="Sporulation related repeat"/>
    <property type="match status" value="1"/>
</dbReference>
<dbReference type="InterPro" id="IPR036680">
    <property type="entry name" value="SPOR-like_sf"/>
</dbReference>
<accession>A0ABV5HHK8</accession>
<evidence type="ECO:0000259" key="2">
    <source>
        <dbReference type="PROSITE" id="PS51724"/>
    </source>
</evidence>
<keyword evidence="4" id="KW-1185">Reference proteome</keyword>
<protein>
    <submittedName>
        <fullName evidence="3">SPOR domain-containing protein</fullName>
    </submittedName>
</protein>
<dbReference type="RefSeq" id="WP_390189228.1">
    <property type="nucleotide sequence ID" value="NZ_JBHMEP010000001.1"/>
</dbReference>
<evidence type="ECO:0000256" key="1">
    <source>
        <dbReference type="SAM" id="SignalP"/>
    </source>
</evidence>
<proteinExistence type="predicted"/>
<comment type="caution">
    <text evidence="3">The sequence shown here is derived from an EMBL/GenBank/DDBJ whole genome shotgun (WGS) entry which is preliminary data.</text>
</comment>
<sequence>MYKILSLLMMTGLIGCTPLSMQTTEQQTPQQCVGVMTSQDAYGYMDPSHYTVQVLALKQEKDIQQYINNIDPKHPVWVNWKQSRGTQWYAVTVGDFATKSKALQAMTSLPVHVKQSSPFVMSFAEMKQKQQTNVVRMR</sequence>
<gene>
    <name evidence="3" type="ORF">ACFFUV_01835</name>
</gene>
<dbReference type="PROSITE" id="PS51724">
    <property type="entry name" value="SPOR"/>
    <property type="match status" value="1"/>
</dbReference>